<name>A0A175RWK6_9HYPH</name>
<comment type="cofactor">
    <cofactor evidence="1">
        <name>Ca(2+)</name>
        <dbReference type="ChEBI" id="CHEBI:29108"/>
    </cofactor>
</comment>
<dbReference type="PANTHER" id="PTHR10201">
    <property type="entry name" value="MATRIX METALLOPROTEINASE"/>
    <property type="match status" value="1"/>
</dbReference>
<comment type="similarity">
    <text evidence="3">Belongs to the peptidase M10B family.</text>
</comment>
<dbReference type="PANTHER" id="PTHR10201:SF323">
    <property type="entry name" value="MATRIX METALLOPROTEINASE-21"/>
    <property type="match status" value="1"/>
</dbReference>
<dbReference type="Pfam" id="PF00353">
    <property type="entry name" value="HemolysinCabind"/>
    <property type="match status" value="1"/>
</dbReference>
<dbReference type="InterPro" id="IPR001343">
    <property type="entry name" value="Hemolysn_Ca-bd"/>
</dbReference>
<organism evidence="12 13">
    <name type="scientific">Aureimonas ureilytica</name>
    <dbReference type="NCBI Taxonomy" id="401562"/>
    <lineage>
        <taxon>Bacteria</taxon>
        <taxon>Pseudomonadati</taxon>
        <taxon>Pseudomonadota</taxon>
        <taxon>Alphaproteobacteria</taxon>
        <taxon>Hyphomicrobiales</taxon>
        <taxon>Aurantimonadaceae</taxon>
        <taxon>Aureimonas</taxon>
    </lineage>
</organism>
<dbReference type="Proteomes" id="UP000078529">
    <property type="component" value="Unassembled WGS sequence"/>
</dbReference>
<dbReference type="SMART" id="SM00235">
    <property type="entry name" value="ZnMc"/>
    <property type="match status" value="1"/>
</dbReference>
<evidence type="ECO:0000256" key="6">
    <source>
        <dbReference type="ARBA" id="ARBA00022723"/>
    </source>
</evidence>
<evidence type="ECO:0000256" key="4">
    <source>
        <dbReference type="ARBA" id="ARBA00022525"/>
    </source>
</evidence>
<evidence type="ECO:0000256" key="9">
    <source>
        <dbReference type="ARBA" id="ARBA00022833"/>
    </source>
</evidence>
<evidence type="ECO:0000313" key="13">
    <source>
        <dbReference type="Proteomes" id="UP000078529"/>
    </source>
</evidence>
<evidence type="ECO:0000256" key="1">
    <source>
        <dbReference type="ARBA" id="ARBA00001913"/>
    </source>
</evidence>
<gene>
    <name evidence="12" type="ORF">NS365_02100</name>
</gene>
<keyword evidence="4" id="KW-0964">Secreted</keyword>
<evidence type="ECO:0000256" key="7">
    <source>
        <dbReference type="ARBA" id="ARBA00022737"/>
    </source>
</evidence>
<accession>A0A175RWK6</accession>
<dbReference type="InterPro" id="IPR006026">
    <property type="entry name" value="Peptidase_Metallo"/>
</dbReference>
<dbReference type="GO" id="GO:0008270">
    <property type="term" value="F:zinc ion binding"/>
    <property type="evidence" value="ECO:0007669"/>
    <property type="project" value="InterPro"/>
</dbReference>
<evidence type="ECO:0000256" key="2">
    <source>
        <dbReference type="ARBA" id="ARBA00004613"/>
    </source>
</evidence>
<comment type="caution">
    <text evidence="12">The sequence shown here is derived from an EMBL/GenBank/DDBJ whole genome shotgun (WGS) entry which is preliminary data.</text>
</comment>
<sequence length="688" mass="73118">MCIYCGNPLHHMNDAAGVIQGLSALNSDARGSGTYNNKPSFTVAQAAAQIGRGDLTWNGSGQATLGLSAVVTYDFRTSPPARMPVDTGGFSAFNDQQIGQTRLALQSWADVANVTFQQVTPGAATSAGAQDNAQILFGNYASGMSGAAGFTYYPDPSGRSNVAGDSWYNSTYSYNTAPTLLGYGRQVLAHEIGHALGLKHPGDYNATDSTPLTYAADAVYYEDSRQYTIMSYWSEAHTGGQFGEADASAPLMDDIAAIQRLYGANSTTRTGNDIYGFHSNTGRDFLSAADATSKLIFCAWDGGGNDTFDFSLYQQNQTIDLHAGAFSDVGGLVGNVSIAVGVTIENAIGGAGNDRITGNAADNQLFGNDGNDTLIGGGGNDTLDGGAGDDTTILANALASYDHRIGIDGSVLLLESNGAGARDVVRNVEHFQFSDGSVQLDPGHPLFDPFYYAATQRDVYAAGVDPLAHFNASGFREGRNPNPYFDVKAYLSANPDVAKAGVNPLDHYAQSGAAEGRDPSLNFDTRLYLHFNPDVAAAHVNPLQHFLTAGQAEGRESYKVIGQHIDADDFDATYYLMANPDVAAAHADAHQHYSAYGWREGRNPNILFDTRFYLKQNSDVAAAKIDPLAHYAANGWHEGRNPSAAFNTTKYLADNADVAQAGVEPLQHFLTHGVLENRSIADFSALIA</sequence>
<keyword evidence="6" id="KW-0479">Metal-binding</keyword>
<dbReference type="GO" id="GO:0005615">
    <property type="term" value="C:extracellular space"/>
    <property type="evidence" value="ECO:0007669"/>
    <property type="project" value="InterPro"/>
</dbReference>
<feature type="domain" description="Peptidase metallopeptidase" evidence="11">
    <location>
        <begin position="53"/>
        <end position="264"/>
    </location>
</feature>
<dbReference type="CDD" id="cd04277">
    <property type="entry name" value="ZnMc_serralysin_like"/>
    <property type="match status" value="1"/>
</dbReference>
<dbReference type="SUPFAM" id="SSF55486">
    <property type="entry name" value="Metalloproteases ('zincins'), catalytic domain"/>
    <property type="match status" value="1"/>
</dbReference>
<dbReference type="SUPFAM" id="SSF51120">
    <property type="entry name" value="beta-Roll"/>
    <property type="match status" value="1"/>
</dbReference>
<dbReference type="EMBL" id="LDQA01000007">
    <property type="protein sequence ID" value="KTR08016.1"/>
    <property type="molecule type" value="Genomic_DNA"/>
</dbReference>
<dbReference type="Pfam" id="PF00413">
    <property type="entry name" value="Peptidase_M10"/>
    <property type="match status" value="1"/>
</dbReference>
<proteinExistence type="inferred from homology"/>
<dbReference type="GO" id="GO:0006508">
    <property type="term" value="P:proteolysis"/>
    <property type="evidence" value="ECO:0007669"/>
    <property type="project" value="UniProtKB-KW"/>
</dbReference>
<reference evidence="12 13" key="1">
    <citation type="journal article" date="2016" name="Front. Microbiol.">
        <title>Genomic Resource of Rice Seed Associated Bacteria.</title>
        <authorList>
            <person name="Midha S."/>
            <person name="Bansal K."/>
            <person name="Sharma S."/>
            <person name="Kumar N."/>
            <person name="Patil P.P."/>
            <person name="Chaudhry V."/>
            <person name="Patil P.B."/>
        </authorList>
    </citation>
    <scope>NUCLEOTIDE SEQUENCE [LARGE SCALE GENOMIC DNA]</scope>
    <source>
        <strain evidence="12 13">NS365</strain>
    </source>
</reference>
<evidence type="ECO:0000259" key="11">
    <source>
        <dbReference type="SMART" id="SM00235"/>
    </source>
</evidence>
<dbReference type="PRINTS" id="PR00313">
    <property type="entry name" value="CABNDNGRPT"/>
</dbReference>
<keyword evidence="8" id="KW-0378">Hydrolase</keyword>
<dbReference type="PATRIC" id="fig|401562.4.peg.4281"/>
<dbReference type="InterPro" id="IPR011049">
    <property type="entry name" value="Serralysin-like_metalloprot_C"/>
</dbReference>
<dbReference type="InterPro" id="IPR013858">
    <property type="entry name" value="Peptidase_M10B_C"/>
</dbReference>
<dbReference type="Gene3D" id="2.150.10.10">
    <property type="entry name" value="Serralysin-like metalloprotease, C-terminal"/>
    <property type="match status" value="1"/>
</dbReference>
<evidence type="ECO:0000313" key="12">
    <source>
        <dbReference type="EMBL" id="KTR08016.1"/>
    </source>
</evidence>
<dbReference type="GO" id="GO:0005509">
    <property type="term" value="F:calcium ion binding"/>
    <property type="evidence" value="ECO:0007669"/>
    <property type="project" value="InterPro"/>
</dbReference>
<evidence type="ECO:0000256" key="3">
    <source>
        <dbReference type="ARBA" id="ARBA00009490"/>
    </source>
</evidence>
<keyword evidence="7" id="KW-0677">Repeat</keyword>
<comment type="subcellular location">
    <subcellularLocation>
        <location evidence="2">Secreted</location>
    </subcellularLocation>
</comment>
<dbReference type="RefSeq" id="WP_058598629.1">
    <property type="nucleotide sequence ID" value="NZ_LDQA01000007.1"/>
</dbReference>
<dbReference type="Gene3D" id="3.40.390.10">
    <property type="entry name" value="Collagenase (Catalytic Domain)"/>
    <property type="match status" value="1"/>
</dbReference>
<dbReference type="InterPro" id="IPR018511">
    <property type="entry name" value="Hemolysin-typ_Ca-bd_CS"/>
</dbReference>
<protein>
    <recommendedName>
        <fullName evidence="11">Peptidase metallopeptidase domain-containing protein</fullName>
    </recommendedName>
</protein>
<dbReference type="AlphaFoldDB" id="A0A175RWK6"/>
<keyword evidence="13" id="KW-1185">Reference proteome</keyword>
<keyword evidence="9" id="KW-0862">Zinc</keyword>
<evidence type="ECO:0000256" key="8">
    <source>
        <dbReference type="ARBA" id="ARBA00022801"/>
    </source>
</evidence>
<dbReference type="InterPro" id="IPR034033">
    <property type="entry name" value="Serralysin-like"/>
</dbReference>
<dbReference type="InterPro" id="IPR001818">
    <property type="entry name" value="Pept_M10_metallopeptidase"/>
</dbReference>
<keyword evidence="5" id="KW-0645">Protease</keyword>
<evidence type="ECO:0000256" key="10">
    <source>
        <dbReference type="ARBA" id="ARBA00023049"/>
    </source>
</evidence>
<dbReference type="Pfam" id="PF08548">
    <property type="entry name" value="Peptidase_M10_C"/>
    <property type="match status" value="1"/>
</dbReference>
<dbReference type="InterPro" id="IPR024079">
    <property type="entry name" value="MetalloPept_cat_dom_sf"/>
</dbReference>
<evidence type="ECO:0000256" key="5">
    <source>
        <dbReference type="ARBA" id="ARBA00022670"/>
    </source>
</evidence>
<dbReference type="PROSITE" id="PS00330">
    <property type="entry name" value="HEMOLYSIN_CALCIUM"/>
    <property type="match status" value="1"/>
</dbReference>
<keyword evidence="10" id="KW-0482">Metalloprotease</keyword>
<dbReference type="GO" id="GO:0008237">
    <property type="term" value="F:metallopeptidase activity"/>
    <property type="evidence" value="ECO:0007669"/>
    <property type="project" value="UniProtKB-KW"/>
</dbReference>